<dbReference type="Proteomes" id="UP001469553">
    <property type="component" value="Unassembled WGS sequence"/>
</dbReference>
<evidence type="ECO:0000313" key="2">
    <source>
        <dbReference type="Proteomes" id="UP001469553"/>
    </source>
</evidence>
<accession>A0ABV0Y671</accession>
<name>A0ABV0Y671_9TELE</name>
<feature type="non-terminal residue" evidence="1">
    <location>
        <position position="88"/>
    </location>
</feature>
<proteinExistence type="predicted"/>
<comment type="caution">
    <text evidence="1">The sequence shown here is derived from an EMBL/GenBank/DDBJ whole genome shotgun (WGS) entry which is preliminary data.</text>
</comment>
<dbReference type="EMBL" id="JAHRIP010022696">
    <property type="protein sequence ID" value="MEQ2289284.1"/>
    <property type="molecule type" value="Genomic_DNA"/>
</dbReference>
<protein>
    <submittedName>
        <fullName evidence="1">Uncharacterized protein</fullName>
    </submittedName>
</protein>
<keyword evidence="2" id="KW-1185">Reference proteome</keyword>
<gene>
    <name evidence="1" type="ORF">AMECASPLE_031364</name>
</gene>
<sequence>MAAGLRGASGQLVRGLVALVSRGQRETVKTLFQNKEENIVWESDGSTGSVTPRHVNPIGLPSETFSVLTLTLCHTRASYTSGRQLSTK</sequence>
<evidence type="ECO:0000313" key="1">
    <source>
        <dbReference type="EMBL" id="MEQ2289284.1"/>
    </source>
</evidence>
<reference evidence="1 2" key="1">
    <citation type="submission" date="2021-06" db="EMBL/GenBank/DDBJ databases">
        <authorList>
            <person name="Palmer J.M."/>
        </authorList>
    </citation>
    <scope>NUCLEOTIDE SEQUENCE [LARGE SCALE GENOMIC DNA]</scope>
    <source>
        <strain evidence="1 2">AS_MEX2019</strain>
        <tissue evidence="1">Muscle</tissue>
    </source>
</reference>
<organism evidence="1 2">
    <name type="scientific">Ameca splendens</name>
    <dbReference type="NCBI Taxonomy" id="208324"/>
    <lineage>
        <taxon>Eukaryota</taxon>
        <taxon>Metazoa</taxon>
        <taxon>Chordata</taxon>
        <taxon>Craniata</taxon>
        <taxon>Vertebrata</taxon>
        <taxon>Euteleostomi</taxon>
        <taxon>Actinopterygii</taxon>
        <taxon>Neopterygii</taxon>
        <taxon>Teleostei</taxon>
        <taxon>Neoteleostei</taxon>
        <taxon>Acanthomorphata</taxon>
        <taxon>Ovalentaria</taxon>
        <taxon>Atherinomorphae</taxon>
        <taxon>Cyprinodontiformes</taxon>
        <taxon>Goodeidae</taxon>
        <taxon>Ameca</taxon>
    </lineage>
</organism>